<proteinExistence type="predicted"/>
<gene>
    <name evidence="1" type="ORF">SAMN02745782_01351</name>
</gene>
<keyword evidence="2" id="KW-1185">Reference proteome</keyword>
<evidence type="ECO:0000313" key="1">
    <source>
        <dbReference type="EMBL" id="SJZ77862.1"/>
    </source>
</evidence>
<dbReference type="STRING" id="1123491.SAMN02745782_01351"/>
<name>A0A1T4NF21_VIBCI</name>
<organism evidence="1 2">
    <name type="scientific">Vibrio cincinnatiensis DSM 19608</name>
    <dbReference type="NCBI Taxonomy" id="1123491"/>
    <lineage>
        <taxon>Bacteria</taxon>
        <taxon>Pseudomonadati</taxon>
        <taxon>Pseudomonadota</taxon>
        <taxon>Gammaproteobacteria</taxon>
        <taxon>Vibrionales</taxon>
        <taxon>Vibrionaceae</taxon>
        <taxon>Vibrio</taxon>
    </lineage>
</organism>
<sequence>MAPNKTTSIDQLLIVLELYHRIPFGRKVTAGQLHQQLAEVGIHRDIRTVQRNLELVVKFLDVEKDTRDKPYGYSKRLGTRLTLGPREAILLETALSGLKAAFPTAYHPVIEGAFAPFSRRNSPTAKVDIRPCRPLIEESKMALFERLCFALHYQREIKLQLSLHTLPYCWPLGLRCEQEQFYLIYEYQHTRYAIPLNDIEEVSVSTFEFTYPSHAMSDIHLDSLAPFPSLPTLSYSSGI</sequence>
<protein>
    <recommendedName>
        <fullName evidence="3">WYL domain-containing protein</fullName>
    </recommendedName>
</protein>
<evidence type="ECO:0000313" key="2">
    <source>
        <dbReference type="Proteomes" id="UP000190834"/>
    </source>
</evidence>
<dbReference type="OrthoDB" id="8595817at2"/>
<dbReference type="GeneID" id="70584174"/>
<dbReference type="AlphaFoldDB" id="A0A1T4NF21"/>
<accession>A0A1T4NF21</accession>
<dbReference type="Proteomes" id="UP000190834">
    <property type="component" value="Unassembled WGS sequence"/>
</dbReference>
<reference evidence="2" key="1">
    <citation type="submission" date="2017-02" db="EMBL/GenBank/DDBJ databases">
        <authorList>
            <person name="Varghese N."/>
            <person name="Submissions S."/>
        </authorList>
    </citation>
    <scope>NUCLEOTIDE SEQUENCE [LARGE SCALE GENOMIC DNA]</scope>
    <source>
        <strain evidence="2">DSM 19608</strain>
    </source>
</reference>
<evidence type="ECO:0008006" key="3">
    <source>
        <dbReference type="Google" id="ProtNLM"/>
    </source>
</evidence>
<dbReference type="RefSeq" id="WP_078925748.1">
    <property type="nucleotide sequence ID" value="NZ_FUXB01000005.1"/>
</dbReference>
<dbReference type="EMBL" id="FUXB01000005">
    <property type="protein sequence ID" value="SJZ77862.1"/>
    <property type="molecule type" value="Genomic_DNA"/>
</dbReference>